<feature type="region of interest" description="Disordered" evidence="1">
    <location>
        <begin position="305"/>
        <end position="329"/>
    </location>
</feature>
<feature type="chain" id="PRO_5046729233" description="GmrSD restriction endonucleases C-terminal domain-containing protein" evidence="2">
    <location>
        <begin position="19"/>
        <end position="329"/>
    </location>
</feature>
<sequence>MRITRRRTAAWVSAGAFAAIGGAVAPAPPRDQLADHTPASSEPPPATSTLPTTTSVNASTNVAEPTTSQPTPMAAPAPVASADTPDAATAAQDRLETLPVKGRAPMTGYDRKLFGQTWSDDVTVDGGHNGCDTRNDILRRDLREITLKPGTNGCTVATGVLDDPYTGTTIAFTRVEDTSNAVEIDHVVALADAGHKGAQQLDERTRRDFANDPLNLQAVDGPTNQRKGDGDAATWIPPNPAYRCTYVARQIAVKATYRLWVTAPGSWCASSGPVDLVVRIHAGQFGDGDLHPRLLLECGATGLRPERLPRLPPPRRPQATTRLTAPSRR</sequence>
<proteinExistence type="predicted"/>
<evidence type="ECO:0000313" key="4">
    <source>
        <dbReference type="EMBL" id="GAA4474263.1"/>
    </source>
</evidence>
<dbReference type="Proteomes" id="UP001501183">
    <property type="component" value="Unassembled WGS sequence"/>
</dbReference>
<dbReference type="InterPro" id="IPR011089">
    <property type="entry name" value="GmrSD_C"/>
</dbReference>
<dbReference type="PANTHER" id="PTHR24094">
    <property type="entry name" value="SECRETED PROTEIN"/>
    <property type="match status" value="1"/>
</dbReference>
<keyword evidence="2" id="KW-0732">Signal</keyword>
<dbReference type="Pfam" id="PF07510">
    <property type="entry name" value="GmrSD_C"/>
    <property type="match status" value="1"/>
</dbReference>
<evidence type="ECO:0000256" key="1">
    <source>
        <dbReference type="SAM" id="MobiDB-lite"/>
    </source>
</evidence>
<feature type="compositionally biased region" description="Polar residues" evidence="1">
    <location>
        <begin position="56"/>
        <end position="69"/>
    </location>
</feature>
<name>A0ABP8NXS8_9NOCA</name>
<feature type="signal peptide" evidence="2">
    <location>
        <begin position="1"/>
        <end position="18"/>
    </location>
</feature>
<feature type="region of interest" description="Disordered" evidence="1">
    <location>
        <begin position="27"/>
        <end position="89"/>
    </location>
</feature>
<gene>
    <name evidence="4" type="ORF">GCM10023094_09520</name>
</gene>
<dbReference type="PANTHER" id="PTHR24094:SF15">
    <property type="entry name" value="AMP-DEPENDENT SYNTHETASE_LIGASE DOMAIN-CONTAINING PROTEIN-RELATED"/>
    <property type="match status" value="1"/>
</dbReference>
<protein>
    <recommendedName>
        <fullName evidence="3">GmrSD restriction endonucleases C-terminal domain-containing protein</fullName>
    </recommendedName>
</protein>
<organism evidence="4 5">
    <name type="scientific">Rhodococcus olei</name>
    <dbReference type="NCBI Taxonomy" id="2161675"/>
    <lineage>
        <taxon>Bacteria</taxon>
        <taxon>Bacillati</taxon>
        <taxon>Actinomycetota</taxon>
        <taxon>Actinomycetes</taxon>
        <taxon>Mycobacteriales</taxon>
        <taxon>Nocardiaceae</taxon>
        <taxon>Rhodococcus</taxon>
    </lineage>
</organism>
<accession>A0ABP8NXS8</accession>
<reference evidence="5" key="1">
    <citation type="journal article" date="2019" name="Int. J. Syst. Evol. Microbiol.">
        <title>The Global Catalogue of Microorganisms (GCM) 10K type strain sequencing project: providing services to taxonomists for standard genome sequencing and annotation.</title>
        <authorList>
            <consortium name="The Broad Institute Genomics Platform"/>
            <consortium name="The Broad Institute Genome Sequencing Center for Infectious Disease"/>
            <person name="Wu L."/>
            <person name="Ma J."/>
        </authorList>
    </citation>
    <scope>NUCLEOTIDE SEQUENCE [LARGE SCALE GENOMIC DNA]</scope>
    <source>
        <strain evidence="5">JCM 32206</strain>
    </source>
</reference>
<comment type="caution">
    <text evidence="4">The sequence shown here is derived from an EMBL/GenBank/DDBJ whole genome shotgun (WGS) entry which is preliminary data.</text>
</comment>
<feature type="domain" description="GmrSD restriction endonucleases C-terminal" evidence="3">
    <location>
        <begin position="132"/>
        <end position="262"/>
    </location>
</feature>
<evidence type="ECO:0000259" key="3">
    <source>
        <dbReference type="Pfam" id="PF07510"/>
    </source>
</evidence>
<evidence type="ECO:0000256" key="2">
    <source>
        <dbReference type="SAM" id="SignalP"/>
    </source>
</evidence>
<evidence type="ECO:0000313" key="5">
    <source>
        <dbReference type="Proteomes" id="UP001501183"/>
    </source>
</evidence>
<keyword evidence="5" id="KW-1185">Reference proteome</keyword>
<feature type="compositionally biased region" description="Low complexity" evidence="1">
    <location>
        <begin position="317"/>
        <end position="329"/>
    </location>
</feature>
<dbReference type="EMBL" id="BAABFB010000023">
    <property type="protein sequence ID" value="GAA4474263.1"/>
    <property type="molecule type" value="Genomic_DNA"/>
</dbReference>
<feature type="compositionally biased region" description="Low complexity" evidence="1">
    <location>
        <begin position="70"/>
        <end position="89"/>
    </location>
</feature>